<protein>
    <submittedName>
        <fullName evidence="1">Uncharacterized protein</fullName>
    </submittedName>
</protein>
<accession>A0ACB5RA24</accession>
<keyword evidence="2" id="KW-1185">Reference proteome</keyword>
<dbReference type="EMBL" id="BROD01000001">
    <property type="protein sequence ID" value="GKX65821.1"/>
    <property type="molecule type" value="Genomic_DNA"/>
</dbReference>
<proteinExistence type="predicted"/>
<reference evidence="1" key="1">
    <citation type="journal article" date="2025" name="Int. J. Syst. Evol. Microbiol.">
        <title>Inconstantimicrobium mannanitabidum sp. nov., a novel member of the family Clostridiaceae isolated from anoxic soil under the treatment of reductive soil disinfestation.</title>
        <authorList>
            <person name="Ueki A."/>
            <person name="Tonouchi A."/>
            <person name="Honma S."/>
            <person name="Kaku N."/>
            <person name="Ueki K."/>
        </authorList>
    </citation>
    <scope>NUCLEOTIDE SEQUENCE</scope>
    <source>
        <strain evidence="1">TW13</strain>
    </source>
</reference>
<evidence type="ECO:0000313" key="1">
    <source>
        <dbReference type="EMBL" id="GKX65821.1"/>
    </source>
</evidence>
<name>A0ACB5RA24_9CLOT</name>
<comment type="caution">
    <text evidence="1">The sequence shown here is derived from an EMBL/GenBank/DDBJ whole genome shotgun (WGS) entry which is preliminary data.</text>
</comment>
<sequence length="81" mass="9353">MKLEDICKCKYCGKEFKWAYHVPQIAQGIGILDVENQLAKDSAKLFNIKAMKKNGYEIPLEAIVYCLYCEEPNEITIEYNS</sequence>
<organism evidence="1 2">
    <name type="scientific">Inconstantimicrobium mannanitabidum</name>
    <dbReference type="NCBI Taxonomy" id="1604901"/>
    <lineage>
        <taxon>Bacteria</taxon>
        <taxon>Bacillati</taxon>
        <taxon>Bacillota</taxon>
        <taxon>Clostridia</taxon>
        <taxon>Eubacteriales</taxon>
        <taxon>Clostridiaceae</taxon>
        <taxon>Inconstantimicrobium</taxon>
    </lineage>
</organism>
<gene>
    <name evidence="1" type="ORF">rsdtw13_10790</name>
</gene>
<dbReference type="Proteomes" id="UP001058074">
    <property type="component" value="Unassembled WGS sequence"/>
</dbReference>
<evidence type="ECO:0000313" key="2">
    <source>
        <dbReference type="Proteomes" id="UP001058074"/>
    </source>
</evidence>